<evidence type="ECO:0000313" key="3">
    <source>
        <dbReference type="Proteomes" id="UP000243657"/>
    </source>
</evidence>
<feature type="transmembrane region" description="Helical" evidence="1">
    <location>
        <begin position="30"/>
        <end position="52"/>
    </location>
</feature>
<accession>A0A261F4K6</accession>
<feature type="transmembrane region" description="Helical" evidence="1">
    <location>
        <begin position="94"/>
        <end position="120"/>
    </location>
</feature>
<dbReference type="Proteomes" id="UP000243657">
    <property type="component" value="Unassembled WGS sequence"/>
</dbReference>
<dbReference type="EMBL" id="MWWT01000006">
    <property type="protein sequence ID" value="OZG54042.1"/>
    <property type="molecule type" value="Genomic_DNA"/>
</dbReference>
<keyword evidence="1" id="KW-0472">Membrane</keyword>
<evidence type="ECO:0000313" key="2">
    <source>
        <dbReference type="EMBL" id="OZG54042.1"/>
    </source>
</evidence>
<keyword evidence="1" id="KW-0812">Transmembrane</keyword>
<name>A0A261F4K6_9BIFI</name>
<protein>
    <submittedName>
        <fullName evidence="2">Uncharacterized protein</fullName>
    </submittedName>
</protein>
<evidence type="ECO:0000256" key="1">
    <source>
        <dbReference type="SAM" id="Phobius"/>
    </source>
</evidence>
<keyword evidence="3" id="KW-1185">Reference proteome</keyword>
<gene>
    <name evidence="2" type="ORF">ALMA_1006</name>
</gene>
<proteinExistence type="predicted"/>
<reference evidence="2 3" key="1">
    <citation type="journal article" date="2017" name="BMC Genomics">
        <title>Comparative genomic and phylogenomic analyses of the Bifidobacteriaceae family.</title>
        <authorList>
            <person name="Lugli G.A."/>
            <person name="Milani C."/>
            <person name="Turroni F."/>
            <person name="Duranti S."/>
            <person name="Mancabelli L."/>
            <person name="Mangifesta M."/>
            <person name="Ferrario C."/>
            <person name="Modesto M."/>
            <person name="Mattarelli P."/>
            <person name="Jiri K."/>
            <person name="van Sinderen D."/>
            <person name="Ventura M."/>
        </authorList>
    </citation>
    <scope>NUCLEOTIDE SEQUENCE [LARGE SCALE GENOMIC DNA]</scope>
    <source>
        <strain evidence="2 3">DSM 24762</strain>
    </source>
</reference>
<keyword evidence="1" id="KW-1133">Transmembrane helix</keyword>
<feature type="transmembrane region" description="Helical" evidence="1">
    <location>
        <begin position="273"/>
        <end position="290"/>
    </location>
</feature>
<organism evidence="2 3">
    <name type="scientific">Alloscardovia macacae</name>
    <dbReference type="NCBI Taxonomy" id="1160091"/>
    <lineage>
        <taxon>Bacteria</taxon>
        <taxon>Bacillati</taxon>
        <taxon>Actinomycetota</taxon>
        <taxon>Actinomycetes</taxon>
        <taxon>Bifidobacteriales</taxon>
        <taxon>Bifidobacteriaceae</taxon>
        <taxon>Alloscardovia</taxon>
    </lineage>
</organism>
<feature type="transmembrane region" description="Helical" evidence="1">
    <location>
        <begin position="219"/>
        <end position="239"/>
    </location>
</feature>
<comment type="caution">
    <text evidence="2">The sequence shown here is derived from an EMBL/GenBank/DDBJ whole genome shotgun (WGS) entry which is preliminary data.</text>
</comment>
<sequence>MVMDDEKGMVMKNFTCAGKDPKCRNILFQVISWGLSALFIFLSSILVIACPIKGEALRFIVSFGVPIVVLVAYTLKSFIIYYRNEWGKKCNNFLFVRGMACSALWIFFTFLFCWCSVKGFYTSSQVSAIRDILEIISIILIIAFSLIWVSRTISITLIRGICVFIFGLCLLSIGNWAAYTAVAAAITYLMENIKPVAFRVYGITLQDDEHNNGIIKSSIVVLHAFTCIVILTLVITDWIHDVLHLSFFSPFLLSHTDMQGPFYLIIRMLSDRAIVFAIISLLGCLFYRYIKNKRVICRIFNTVTEEN</sequence>
<feature type="transmembrane region" description="Helical" evidence="1">
    <location>
        <begin position="132"/>
        <end position="150"/>
    </location>
</feature>
<feature type="transmembrane region" description="Helical" evidence="1">
    <location>
        <begin position="59"/>
        <end position="82"/>
    </location>
</feature>
<feature type="transmembrane region" description="Helical" evidence="1">
    <location>
        <begin position="156"/>
        <end position="189"/>
    </location>
</feature>
<dbReference type="AlphaFoldDB" id="A0A261F4K6"/>